<dbReference type="EMBL" id="BLVO01000012">
    <property type="protein sequence ID" value="GFM32550.1"/>
    <property type="molecule type" value="Genomic_DNA"/>
</dbReference>
<dbReference type="InterPro" id="IPR007516">
    <property type="entry name" value="Co_F420_Hydgase/DH_bsu_N"/>
</dbReference>
<dbReference type="PROSITE" id="PS00198">
    <property type="entry name" value="4FE4S_FER_1"/>
    <property type="match status" value="1"/>
</dbReference>
<accession>A0A7J0BFT6</accession>
<proteinExistence type="predicted"/>
<dbReference type="InterPro" id="IPR019794">
    <property type="entry name" value="Peroxidases_AS"/>
</dbReference>
<evidence type="ECO:0000256" key="5">
    <source>
        <dbReference type="ARBA" id="ARBA00023014"/>
    </source>
</evidence>
<comment type="cofactor">
    <cofactor evidence="1">
        <name>FAD</name>
        <dbReference type="ChEBI" id="CHEBI:57692"/>
    </cofactor>
</comment>
<keyword evidence="5" id="KW-0411">Iron-sulfur</keyword>
<dbReference type="InterPro" id="IPR045220">
    <property type="entry name" value="FRHB/FDHB/HCAR-like"/>
</dbReference>
<dbReference type="Pfam" id="PF04422">
    <property type="entry name" value="FrhB_FdhB_N"/>
    <property type="match status" value="1"/>
</dbReference>
<dbReference type="Pfam" id="PF04432">
    <property type="entry name" value="FrhB_FdhB_C"/>
    <property type="match status" value="1"/>
</dbReference>
<name>A0A7J0BFT6_9BACT</name>
<dbReference type="GO" id="GO:0046872">
    <property type="term" value="F:metal ion binding"/>
    <property type="evidence" value="ECO:0007669"/>
    <property type="project" value="UniProtKB-KW"/>
</dbReference>
<evidence type="ECO:0000256" key="2">
    <source>
        <dbReference type="ARBA" id="ARBA00022723"/>
    </source>
</evidence>
<dbReference type="InterPro" id="IPR017900">
    <property type="entry name" value="4Fe4S_Fe_S_CS"/>
</dbReference>
<dbReference type="PROSITE" id="PS51379">
    <property type="entry name" value="4FE4S_FER_2"/>
    <property type="match status" value="2"/>
</dbReference>
<dbReference type="GO" id="GO:0004601">
    <property type="term" value="F:peroxidase activity"/>
    <property type="evidence" value="ECO:0007669"/>
    <property type="project" value="InterPro"/>
</dbReference>
<dbReference type="InterPro" id="IPR017896">
    <property type="entry name" value="4Fe4S_Fe-S-bd"/>
</dbReference>
<keyword evidence="4" id="KW-0408">Iron</keyword>
<dbReference type="GO" id="GO:0052592">
    <property type="term" value="F:oxidoreductase activity, acting on CH or CH2 groups, with an iron-sulfur protein as acceptor"/>
    <property type="evidence" value="ECO:0007669"/>
    <property type="project" value="TreeGrafter"/>
</dbReference>
<organism evidence="7 8">
    <name type="scientific">Desulfovibrio subterraneus</name>
    <dbReference type="NCBI Taxonomy" id="2718620"/>
    <lineage>
        <taxon>Bacteria</taxon>
        <taxon>Pseudomonadati</taxon>
        <taxon>Thermodesulfobacteriota</taxon>
        <taxon>Desulfovibrionia</taxon>
        <taxon>Desulfovibrionales</taxon>
        <taxon>Desulfovibrionaceae</taxon>
        <taxon>Desulfovibrio</taxon>
    </lineage>
</organism>
<dbReference type="PROSITE" id="PS00436">
    <property type="entry name" value="PEROXIDASE_2"/>
    <property type="match status" value="1"/>
</dbReference>
<reference evidence="7 8" key="1">
    <citation type="submission" date="2020-05" db="EMBL/GenBank/DDBJ databases">
        <title>Draft genome sequence of Desulfovibrio sp. strain HN2T.</title>
        <authorList>
            <person name="Ueno A."/>
            <person name="Tamazawa S."/>
            <person name="Tamamura S."/>
            <person name="Murakami T."/>
            <person name="Kiyama T."/>
            <person name="Inomata H."/>
            <person name="Amano Y."/>
            <person name="Miyakawa K."/>
            <person name="Tamaki H."/>
            <person name="Naganuma T."/>
            <person name="Kaneko K."/>
        </authorList>
    </citation>
    <scope>NUCLEOTIDE SEQUENCE [LARGE SCALE GENOMIC DNA]</scope>
    <source>
        <strain evidence="7 8">HN2</strain>
    </source>
</reference>
<keyword evidence="2" id="KW-0479">Metal-binding</keyword>
<dbReference type="RefSeq" id="WP_174404249.1">
    <property type="nucleotide sequence ID" value="NZ_BLVO01000012.1"/>
</dbReference>
<dbReference type="PANTHER" id="PTHR31332">
    <property type="entry name" value="7-HYDROXYMETHYL CHLOROPHYLL A REDUCTASE, CHLOROPLASTIC"/>
    <property type="match status" value="1"/>
</dbReference>
<evidence type="ECO:0000313" key="7">
    <source>
        <dbReference type="EMBL" id="GFM32550.1"/>
    </source>
</evidence>
<evidence type="ECO:0000259" key="6">
    <source>
        <dbReference type="PROSITE" id="PS51379"/>
    </source>
</evidence>
<keyword evidence="3" id="KW-0560">Oxidoreductase</keyword>
<evidence type="ECO:0000256" key="3">
    <source>
        <dbReference type="ARBA" id="ARBA00023002"/>
    </source>
</evidence>
<dbReference type="Proteomes" id="UP000503840">
    <property type="component" value="Unassembled WGS sequence"/>
</dbReference>
<comment type="caution">
    <text evidence="7">The sequence shown here is derived from an EMBL/GenBank/DDBJ whole genome shotgun (WGS) entry which is preliminary data.</text>
</comment>
<evidence type="ECO:0000313" key="8">
    <source>
        <dbReference type="Proteomes" id="UP000503840"/>
    </source>
</evidence>
<dbReference type="PANTHER" id="PTHR31332:SF6">
    <property type="entry name" value="FORMATE DEHYDROGENASE SUBUNIT BETA"/>
    <property type="match status" value="1"/>
</dbReference>
<evidence type="ECO:0000256" key="4">
    <source>
        <dbReference type="ARBA" id="ARBA00023004"/>
    </source>
</evidence>
<feature type="domain" description="4Fe-4S ferredoxin-type" evidence="6">
    <location>
        <begin position="6"/>
        <end position="39"/>
    </location>
</feature>
<sequence length="456" mass="50080">MMETVYERIVMQGRCVGCGTCAGACMAATGTGALRMAWHDSGIPAPVLNADVCVQCGTCLSVCPLCEGNDDTTTVGRSLFSLSEKECAPVEDDLLGCYRSLHAGYSLVHKHRENGAGGGLTTWFLEELLAQGLVDRVACVVPAKGPDTFFRFALLDSAQAVRAASRSAYYPVHAADMLAEMAAHEARYALVGLPCVIRGFRLAAQHIPALASRLVMTVGLTCGQARSRYFAEYLCLRCGLDAGAVDRVRFRIKDAQRHQLDHRFECRSGAGKGARQGQIYQTEGMGWLWGHDCFKVAGCNFCDDITSELADVSFADAVEEPHCHGNGGANFVMVRSEAAGRLLAAGRDRGDIFLEDVTAEPVRKRMEGVELIKRHDLRHRLHLMREAGMEPPVLRQQPQRRDDAEKNEWMELRDCLRQATTSVYAAHRHAPDAGARVEEAIQDVLARRKQKDTRKA</sequence>
<keyword evidence="8" id="KW-1185">Reference proteome</keyword>
<gene>
    <name evidence="7" type="ORF">DSM101010T_09150</name>
</gene>
<feature type="domain" description="4Fe-4S ferredoxin-type" evidence="6">
    <location>
        <begin position="44"/>
        <end position="64"/>
    </location>
</feature>
<dbReference type="SUPFAM" id="SSF54862">
    <property type="entry name" value="4Fe-4S ferredoxins"/>
    <property type="match status" value="1"/>
</dbReference>
<dbReference type="GO" id="GO:0051536">
    <property type="term" value="F:iron-sulfur cluster binding"/>
    <property type="evidence" value="ECO:0007669"/>
    <property type="project" value="UniProtKB-KW"/>
</dbReference>
<dbReference type="Gene3D" id="3.30.70.20">
    <property type="match status" value="1"/>
</dbReference>
<dbReference type="InterPro" id="IPR007525">
    <property type="entry name" value="FrhB_FdhB_C"/>
</dbReference>
<protein>
    <recommendedName>
        <fullName evidence="6">4Fe-4S ferredoxin-type domain-containing protein</fullName>
    </recommendedName>
</protein>
<dbReference type="AlphaFoldDB" id="A0A7J0BFT6"/>
<dbReference type="Pfam" id="PF12838">
    <property type="entry name" value="Fer4_7"/>
    <property type="match status" value="1"/>
</dbReference>
<evidence type="ECO:0000256" key="1">
    <source>
        <dbReference type="ARBA" id="ARBA00001974"/>
    </source>
</evidence>